<keyword evidence="8 24" id="KW-0812">Transmembrane</keyword>
<accession>A0A7S3ZS77</accession>
<evidence type="ECO:0000313" key="28">
    <source>
        <dbReference type="EMBL" id="CAH0370731.1"/>
    </source>
</evidence>
<dbReference type="InterPro" id="IPR036291">
    <property type="entry name" value="NAD(P)-bd_dom_sf"/>
</dbReference>
<evidence type="ECO:0000256" key="13">
    <source>
        <dbReference type="ARBA" id="ARBA00022967"/>
    </source>
</evidence>
<comment type="subcellular location">
    <subcellularLocation>
        <location evidence="2">Cell inner membrane</location>
        <topology evidence="2">Multi-pass membrane protein</topology>
    </subcellularLocation>
    <subcellularLocation>
        <location evidence="1">Mitochondrion inner membrane</location>
        <topology evidence="1">Multi-pass membrane protein</topology>
        <orientation evidence="1">Matrix side</orientation>
    </subcellularLocation>
</comment>
<dbReference type="FunFam" id="3.40.50.720:FF:000028">
    <property type="entry name" value="NAD(P) transhydrogenase subunit alpha"/>
    <property type="match status" value="1"/>
</dbReference>
<comment type="similarity">
    <text evidence="21">In the C-terminal section; belongs to the PNT beta subunit family.</text>
</comment>
<dbReference type="Gene3D" id="3.40.50.1220">
    <property type="entry name" value="TPP-binding domain"/>
    <property type="match status" value="1"/>
</dbReference>
<feature type="transmembrane region" description="Helical" evidence="24">
    <location>
        <begin position="515"/>
        <end position="534"/>
    </location>
</feature>
<dbReference type="GO" id="GO:0008750">
    <property type="term" value="F:proton-translocating NAD(P)+ transhydrogenase activity"/>
    <property type="evidence" value="ECO:0007669"/>
    <property type="project" value="UniProtKB-EC"/>
</dbReference>
<comment type="catalytic activity">
    <reaction evidence="19">
        <text>NAD(+) + NADPH + H(+)(in) = NADH + NADP(+) + H(+)(out)</text>
        <dbReference type="Rhea" id="RHEA:47992"/>
        <dbReference type="ChEBI" id="CHEBI:15378"/>
        <dbReference type="ChEBI" id="CHEBI:57540"/>
        <dbReference type="ChEBI" id="CHEBI:57783"/>
        <dbReference type="ChEBI" id="CHEBI:57945"/>
        <dbReference type="ChEBI" id="CHEBI:58349"/>
        <dbReference type="EC" id="7.1.1.1"/>
    </reaction>
</comment>
<feature type="transmembrane region" description="Helical" evidence="24">
    <location>
        <begin position="814"/>
        <end position="834"/>
    </location>
</feature>
<evidence type="ECO:0000256" key="3">
    <source>
        <dbReference type="ARBA" id="ARBA00005624"/>
    </source>
</evidence>
<keyword evidence="17" id="KW-0496">Mitochondrion</keyword>
<evidence type="ECO:0000256" key="1">
    <source>
        <dbReference type="ARBA" id="ARBA00004292"/>
    </source>
</evidence>
<keyword evidence="12" id="KW-0809">Transit peptide</keyword>
<dbReference type="InterPro" id="IPR007698">
    <property type="entry name" value="AlaDH/PNT_NAD(H)-bd"/>
</dbReference>
<dbReference type="GO" id="GO:0005743">
    <property type="term" value="C:mitochondrial inner membrane"/>
    <property type="evidence" value="ECO:0007669"/>
    <property type="project" value="UniProtKB-SubCell"/>
</dbReference>
<evidence type="ECO:0000313" key="29">
    <source>
        <dbReference type="Proteomes" id="UP000789595"/>
    </source>
</evidence>
<evidence type="ECO:0000259" key="25">
    <source>
        <dbReference type="SMART" id="SM01002"/>
    </source>
</evidence>
<reference evidence="28" key="2">
    <citation type="submission" date="2021-11" db="EMBL/GenBank/DDBJ databases">
        <authorList>
            <consortium name="Genoscope - CEA"/>
            <person name="William W."/>
        </authorList>
    </citation>
    <scope>NUCLEOTIDE SEQUENCE</scope>
</reference>
<evidence type="ECO:0000256" key="19">
    <source>
        <dbReference type="ARBA" id="ARBA00048202"/>
    </source>
</evidence>
<evidence type="ECO:0000256" key="5">
    <source>
        <dbReference type="ARBA" id="ARBA00012943"/>
    </source>
</evidence>
<feature type="transmembrane region" description="Helical" evidence="24">
    <location>
        <begin position="698"/>
        <end position="717"/>
    </location>
</feature>
<dbReference type="Proteomes" id="UP000789595">
    <property type="component" value="Unassembled WGS sequence"/>
</dbReference>
<evidence type="ECO:0000256" key="10">
    <source>
        <dbReference type="ARBA" id="ARBA00022792"/>
    </source>
</evidence>
<evidence type="ECO:0000313" key="27">
    <source>
        <dbReference type="EMBL" id="CAE0691982.1"/>
    </source>
</evidence>
<evidence type="ECO:0000256" key="22">
    <source>
        <dbReference type="ARBA" id="ARBA00074145"/>
    </source>
</evidence>
<dbReference type="Pfam" id="PF02233">
    <property type="entry name" value="PNTB"/>
    <property type="match status" value="1"/>
</dbReference>
<evidence type="ECO:0000256" key="8">
    <source>
        <dbReference type="ARBA" id="ARBA00022692"/>
    </source>
</evidence>
<proteinExistence type="inferred from homology"/>
<dbReference type="CDD" id="cd05304">
    <property type="entry name" value="Rubrum_tdh"/>
    <property type="match status" value="1"/>
</dbReference>
<keyword evidence="18 24" id="KW-0472">Membrane</keyword>
<keyword evidence="15" id="KW-0007">Acetylation</keyword>
<feature type="domain" description="Alanine dehydrogenase/pyridine nucleotide transhydrogenase N-terminal" evidence="26">
    <location>
        <begin position="30"/>
        <end position="165"/>
    </location>
</feature>
<evidence type="ECO:0000259" key="26">
    <source>
        <dbReference type="SMART" id="SM01003"/>
    </source>
</evidence>
<reference evidence="27" key="1">
    <citation type="submission" date="2021-01" db="EMBL/GenBank/DDBJ databases">
        <authorList>
            <person name="Corre E."/>
            <person name="Pelletier E."/>
            <person name="Niang G."/>
            <person name="Scheremetjew M."/>
            <person name="Finn R."/>
            <person name="Kale V."/>
            <person name="Holt S."/>
            <person name="Cochrane G."/>
            <person name="Meng A."/>
            <person name="Brown T."/>
            <person name="Cohen L."/>
        </authorList>
    </citation>
    <scope>NUCLEOTIDE SEQUENCE</scope>
    <source>
        <strain evidence="27">CCMP1756</strain>
    </source>
</reference>
<dbReference type="Pfam" id="PF01262">
    <property type="entry name" value="AlaDh_PNT_C"/>
    <property type="match status" value="1"/>
</dbReference>
<evidence type="ECO:0000256" key="16">
    <source>
        <dbReference type="ARBA" id="ARBA00023027"/>
    </source>
</evidence>
<comment type="function">
    <text evidence="20">The transhydrogenation between NADH and NADP is coupled to respiration and ATP hydrolysis and functions as a proton pump across the membrane. May play a role in reactive oxygen species (ROS) detoxification in the adrenal gland.</text>
</comment>
<name>A0A7S3ZS77_9STRA</name>
<dbReference type="EMBL" id="CAKKNE010000003">
    <property type="protein sequence ID" value="CAH0370731.1"/>
    <property type="molecule type" value="Genomic_DNA"/>
</dbReference>
<evidence type="ECO:0000256" key="14">
    <source>
        <dbReference type="ARBA" id="ARBA00022989"/>
    </source>
</evidence>
<dbReference type="InterPro" id="IPR007886">
    <property type="entry name" value="AlaDH/PNT_N"/>
</dbReference>
<dbReference type="Gene3D" id="3.40.50.720">
    <property type="entry name" value="NAD(P)-binding Rossmann-like Domain"/>
    <property type="match status" value="2"/>
</dbReference>
<dbReference type="PANTHER" id="PTHR10160:SF19">
    <property type="entry name" value="PROTON-TRANSLOCATING NAD(P)(+) TRANSHYDROGENASE"/>
    <property type="match status" value="1"/>
</dbReference>
<dbReference type="InterPro" id="IPR034300">
    <property type="entry name" value="PNTB-like"/>
</dbReference>
<evidence type="ECO:0000256" key="6">
    <source>
        <dbReference type="ARBA" id="ARBA00022475"/>
    </source>
</evidence>
<feature type="transmembrane region" description="Helical" evidence="24">
    <location>
        <begin position="484"/>
        <end position="503"/>
    </location>
</feature>
<feature type="transmembrane region" description="Helical" evidence="24">
    <location>
        <begin position="737"/>
        <end position="754"/>
    </location>
</feature>
<evidence type="ECO:0000256" key="11">
    <source>
        <dbReference type="ARBA" id="ARBA00022857"/>
    </source>
</evidence>
<dbReference type="FunFam" id="3.40.50.1220:FF:000002">
    <property type="entry name" value="NAD(P) transhydrogenase subunit beta"/>
    <property type="match status" value="1"/>
</dbReference>
<dbReference type="OrthoDB" id="37244at2759"/>
<evidence type="ECO:0000256" key="21">
    <source>
        <dbReference type="ARBA" id="ARBA00061558"/>
    </source>
</evidence>
<feature type="transmembrane region" description="Helical" evidence="24">
    <location>
        <begin position="458"/>
        <end position="477"/>
    </location>
</feature>
<keyword evidence="9" id="KW-0547">Nucleotide-binding</keyword>
<dbReference type="AlphaFoldDB" id="A0A7S3ZS77"/>
<organism evidence="27">
    <name type="scientific">Pelagomonas calceolata</name>
    <dbReference type="NCBI Taxonomy" id="35677"/>
    <lineage>
        <taxon>Eukaryota</taxon>
        <taxon>Sar</taxon>
        <taxon>Stramenopiles</taxon>
        <taxon>Ochrophyta</taxon>
        <taxon>Pelagophyceae</taxon>
        <taxon>Pelagomonadales</taxon>
        <taxon>Pelagomonadaceae</taxon>
        <taxon>Pelagomonas</taxon>
    </lineage>
</organism>
<sequence length="1037" mass="106404">MYLPTLRAQSLRLARRSASTGLKYEALAVGVPKETFPLEKRCAASPTSVALLKKNGIGEVLIEDGAGMGASYSNAAYEAAGAKIVSAQDAYNADVVLKLRPPSLEEAGSLKPKNTLISFIQPGQNEDLVKTLAKDNHTVLAMDCIPRTLSRGQTYDALSSQANIAGYRAVIEASNEFGRFFAGQMTAAGKVPPAKVLVLGGGVAGLAAIQTAKNMGAIVRGFDVRAAAAEQIEAMGAQFLKVDFEEDGSGAGGYAKEMSAEWHAAAREMLLKQCSEVDVIVTTALIPGRKAPVMIDAEMVKAMGSGSVTVDLAAEAGGNVATTVADQKIITENGVICLGYTDLPSRLARTSTDLYANNITKFFLSAGPFTTKVADEFLIDHEDEAVRPMLVLDQGKSTWPYTPPPPPVVEAAASEVVEEVVEEAPPPDPYQEYMLAARNASIGSAVFMGLGSGVQPPILATFCLSTVIGYYTVFGVAPALHSPLMAVTNAISGMTAVGGLSLVGGGVVPSTSAQVLGATATAISTVNIVGGFLVTKKMLDLFKREGDPDEHPELYAIPVVGTLGAYGIAGMSGLGDLAPVVSLASGLCCIGGIAGLAEQHTARLGNTLGQAGVTLGMGVTLGAMHPDPATALQIAGLLGVGGGAGYAIASKVGPTELPQTVAAFHSLVGVAAAATAVGEYVHLTEHGPASIDAVTNTSLYLATWIGGITATGSVVAFGKLNGNLGSAPLQLAGRDQMNMAMGAASLGAFGLFLTNPSPETGLLCLGAATGLSGALGVHMTASIGGADMPVVITVLNSYSGWALCAEGFMLDNPLLTVVGALIGSSGAILTHIMCEAMNRDIASVILGGFGEEAKGPAMEITGTHSEIDVEECATMLKEASSVIIVPGYGLAVAKAQYAVAEIAKLLNDSGVQTRFAVHPVAGRMPGQLNVLLAEAGVPYDIVEEMEEINPDLPETDVAIVIGANDTVNSGAQEDPNSAIAGMPVIEVWKAKQSVVLKRTMGVGYAGADNPVFYKPNNAMLLGDAKATCDALRNKLAE</sequence>
<evidence type="ECO:0000256" key="4">
    <source>
        <dbReference type="ARBA" id="ARBA00011738"/>
    </source>
</evidence>
<keyword evidence="13" id="KW-1278">Translocase</keyword>
<evidence type="ECO:0000256" key="17">
    <source>
        <dbReference type="ARBA" id="ARBA00023128"/>
    </source>
</evidence>
<protein>
    <recommendedName>
        <fullName evidence="22">NAD(P) transhydrogenase, mitochondrial</fullName>
        <ecNumber evidence="5">7.1.1.1</ecNumber>
    </recommendedName>
    <alternativeName>
        <fullName evidence="23">Nicotinamide nucleotide transhydrogenase</fullName>
    </alternativeName>
</protein>
<dbReference type="Pfam" id="PF05222">
    <property type="entry name" value="AlaDh_PNT_N"/>
    <property type="match status" value="1"/>
</dbReference>
<dbReference type="GO" id="GO:0050661">
    <property type="term" value="F:NADP binding"/>
    <property type="evidence" value="ECO:0007669"/>
    <property type="project" value="TreeGrafter"/>
</dbReference>
<dbReference type="GO" id="GO:0006740">
    <property type="term" value="P:NADPH regeneration"/>
    <property type="evidence" value="ECO:0007669"/>
    <property type="project" value="TreeGrafter"/>
</dbReference>
<dbReference type="NCBIfam" id="NF006942">
    <property type="entry name" value="PRK09424.1"/>
    <property type="match status" value="1"/>
</dbReference>
<keyword evidence="11" id="KW-0521">NADP</keyword>
<evidence type="ECO:0000256" key="7">
    <source>
        <dbReference type="ARBA" id="ARBA00022519"/>
    </source>
</evidence>
<evidence type="ECO:0000256" key="23">
    <source>
        <dbReference type="ARBA" id="ARBA00079255"/>
    </source>
</evidence>
<dbReference type="InterPro" id="IPR029035">
    <property type="entry name" value="DHS-like_NAD/FAD-binding_dom"/>
</dbReference>
<dbReference type="EC" id="7.1.1.1" evidence="5"/>
<evidence type="ECO:0000256" key="20">
    <source>
        <dbReference type="ARBA" id="ARBA00054910"/>
    </source>
</evidence>
<dbReference type="Pfam" id="PF12769">
    <property type="entry name" value="PNTB_4TM"/>
    <property type="match status" value="1"/>
</dbReference>
<keyword evidence="10" id="KW-0999">Mitochondrion inner membrane</keyword>
<evidence type="ECO:0000256" key="2">
    <source>
        <dbReference type="ARBA" id="ARBA00004429"/>
    </source>
</evidence>
<keyword evidence="7" id="KW-0997">Cell inner membrane</keyword>
<feature type="domain" description="Alanine dehydrogenase/pyridine nucleotide transhydrogenase NAD(H)-binding" evidence="25">
    <location>
        <begin position="174"/>
        <end position="339"/>
    </location>
</feature>
<keyword evidence="16" id="KW-0520">NAD</keyword>
<dbReference type="SUPFAM" id="SSF52467">
    <property type="entry name" value="DHS-like NAD/FAD-binding domain"/>
    <property type="match status" value="1"/>
</dbReference>
<dbReference type="SUPFAM" id="SSF52283">
    <property type="entry name" value="Formate/glycerate dehydrogenase catalytic domain-like"/>
    <property type="match status" value="1"/>
</dbReference>
<dbReference type="InterPro" id="IPR026255">
    <property type="entry name" value="NADP_transhyd_a"/>
</dbReference>
<dbReference type="GO" id="GO:0005886">
    <property type="term" value="C:plasma membrane"/>
    <property type="evidence" value="ECO:0007669"/>
    <property type="project" value="UniProtKB-SubCell"/>
</dbReference>
<dbReference type="SMART" id="SM01002">
    <property type="entry name" value="AlaDh_PNT_C"/>
    <property type="match status" value="1"/>
</dbReference>
<keyword evidence="14 24" id="KW-1133">Transmembrane helix</keyword>
<comment type="subunit">
    <text evidence="4">Homodimer.</text>
</comment>
<dbReference type="SUPFAM" id="SSF51735">
    <property type="entry name" value="NAD(P)-binding Rossmann-fold domains"/>
    <property type="match status" value="1"/>
</dbReference>
<dbReference type="EMBL" id="HBIW01008736">
    <property type="protein sequence ID" value="CAE0691982.1"/>
    <property type="molecule type" value="Transcribed_RNA"/>
</dbReference>
<dbReference type="SMART" id="SM01003">
    <property type="entry name" value="AlaDh_PNT_N"/>
    <property type="match status" value="1"/>
</dbReference>
<dbReference type="PANTHER" id="PTHR10160">
    <property type="entry name" value="NAD(P) TRANSHYDROGENASE"/>
    <property type="match status" value="1"/>
</dbReference>
<dbReference type="NCBIfam" id="TIGR00561">
    <property type="entry name" value="pntA"/>
    <property type="match status" value="1"/>
</dbReference>
<evidence type="ECO:0000256" key="9">
    <source>
        <dbReference type="ARBA" id="ARBA00022741"/>
    </source>
</evidence>
<evidence type="ECO:0000256" key="12">
    <source>
        <dbReference type="ARBA" id="ARBA00022946"/>
    </source>
</evidence>
<feature type="transmembrane region" description="Helical" evidence="24">
    <location>
        <begin position="760"/>
        <end position="778"/>
    </location>
</feature>
<comment type="similarity">
    <text evidence="3">In the N-terminal section; belongs to the AlaDH/PNT family.</text>
</comment>
<evidence type="ECO:0000256" key="15">
    <source>
        <dbReference type="ARBA" id="ARBA00022990"/>
    </source>
</evidence>
<evidence type="ECO:0000256" key="24">
    <source>
        <dbReference type="SAM" id="Phobius"/>
    </source>
</evidence>
<gene>
    <name evidence="27" type="ORF">PCAL00307_LOCUS7418</name>
    <name evidence="28" type="ORF">PECAL_3P06320</name>
</gene>
<evidence type="ECO:0000256" key="18">
    <source>
        <dbReference type="ARBA" id="ARBA00023136"/>
    </source>
</evidence>
<keyword evidence="6" id="KW-1003">Cell membrane</keyword>
<dbReference type="InterPro" id="IPR024605">
    <property type="entry name" value="NADP_transhyd_a_C"/>
</dbReference>
<keyword evidence="29" id="KW-1185">Reference proteome</keyword>